<evidence type="ECO:0000259" key="2">
    <source>
        <dbReference type="Pfam" id="PF12781"/>
    </source>
</evidence>
<dbReference type="Pfam" id="PF12781">
    <property type="entry name" value="AAA_9"/>
    <property type="match status" value="1"/>
</dbReference>
<protein>
    <submittedName>
        <fullName evidence="3">Dynein, axonemal, heavy chain 17</fullName>
    </submittedName>
</protein>
<dbReference type="InterPro" id="IPR035706">
    <property type="entry name" value="AAA_9"/>
</dbReference>
<evidence type="ECO:0000313" key="3">
    <source>
        <dbReference type="EMBL" id="NIG61791.1"/>
    </source>
</evidence>
<accession>A0ABX0S9J5</accession>
<dbReference type="Proteomes" id="UP001165941">
    <property type="component" value="Unassembled WGS sequence"/>
</dbReference>
<comment type="caution">
    <text evidence="3">The sequence shown here is derived from an EMBL/GenBank/DDBJ whole genome shotgun (WGS) entry which is preliminary data.</text>
</comment>
<keyword evidence="4" id="KW-1185">Reference proteome</keyword>
<gene>
    <name evidence="3" type="ORF">BU61_10995</name>
</gene>
<dbReference type="Gene3D" id="6.10.140.1060">
    <property type="match status" value="1"/>
</dbReference>
<dbReference type="Gene3D" id="3.40.50.300">
    <property type="entry name" value="P-loop containing nucleotide triphosphate hydrolases"/>
    <property type="match status" value="1"/>
</dbReference>
<evidence type="ECO:0000313" key="4">
    <source>
        <dbReference type="Proteomes" id="UP001165941"/>
    </source>
</evidence>
<dbReference type="PANTHER" id="PTHR22878:SF63">
    <property type="entry name" value="DYNEIN AXONEMAL HEAVY CHAIN 10"/>
    <property type="match status" value="1"/>
</dbReference>
<name>A0ABX0S9J5_PONBL</name>
<feature type="region of interest" description="Disordered" evidence="1">
    <location>
        <begin position="215"/>
        <end position="237"/>
    </location>
</feature>
<reference evidence="3" key="1">
    <citation type="submission" date="2018-05" db="EMBL/GenBank/DDBJ databases">
        <authorList>
            <person name="Pedro S.L.S."/>
            <person name="Freitas R.C."/>
            <person name="Barreto A.S."/>
            <person name="Lima A.O.S."/>
        </authorList>
    </citation>
    <scope>NUCLEOTIDE SEQUENCE</scope>
    <source>
        <strain evidence="3">BP203</strain>
        <tissue evidence="3">Muscle</tissue>
    </source>
</reference>
<dbReference type="InterPro" id="IPR027417">
    <property type="entry name" value="P-loop_NTPase"/>
</dbReference>
<dbReference type="EMBL" id="PGGH01361907">
    <property type="protein sequence ID" value="NIG61791.1"/>
    <property type="molecule type" value="Genomic_DNA"/>
</dbReference>
<dbReference type="InterPro" id="IPR026983">
    <property type="entry name" value="DHC"/>
</dbReference>
<feature type="compositionally biased region" description="Low complexity" evidence="1">
    <location>
        <begin position="216"/>
        <end position="225"/>
    </location>
</feature>
<dbReference type="PANTHER" id="PTHR22878">
    <property type="entry name" value="DYNEIN HEAVY CHAIN 6, AXONEMAL-LIKE-RELATED"/>
    <property type="match status" value="1"/>
</dbReference>
<evidence type="ECO:0000256" key="1">
    <source>
        <dbReference type="SAM" id="MobiDB-lite"/>
    </source>
</evidence>
<sequence>MSTENATILCNTERWPLFVDAQLQGIKWIKNKYGSKLKAIRLGQKSYLDIVEQAISEGDTLLIENIGETVDPVLDPLLGRNTIKKGKFIKIGDKEVEYHPNFRLMLHTKHFNPHYKPEMQAQCTLINFLVTRDGLEDQLLATVVAKERPDLEQLKANLTKSQNEFKIVLKELEDSLLARLSAASGNFLGDTALVENLETTKHMASEIEEKVKDHLGGYPLAPPAGAHGGHGSWADGH</sequence>
<proteinExistence type="predicted"/>
<feature type="domain" description="Dynein heavy chain ATP-binding dynein motor region" evidence="2">
    <location>
        <begin position="1"/>
        <end position="207"/>
    </location>
</feature>
<organism evidence="3 4">
    <name type="scientific">Pontoporia blainvillei</name>
    <name type="common">Franciscana</name>
    <name type="synonym">Delphinus blainvillei</name>
    <dbReference type="NCBI Taxonomy" id="48723"/>
    <lineage>
        <taxon>Eukaryota</taxon>
        <taxon>Metazoa</taxon>
        <taxon>Chordata</taxon>
        <taxon>Craniata</taxon>
        <taxon>Vertebrata</taxon>
        <taxon>Euteleostomi</taxon>
        <taxon>Mammalia</taxon>
        <taxon>Eutheria</taxon>
        <taxon>Laurasiatheria</taxon>
        <taxon>Artiodactyla</taxon>
        <taxon>Whippomorpha</taxon>
        <taxon>Cetacea</taxon>
        <taxon>Odontoceti</taxon>
        <taxon>Pontoporiidae</taxon>
        <taxon>Pontoporia</taxon>
    </lineage>
</organism>